<dbReference type="PROSITE" id="PS01012">
    <property type="entry name" value="FOLYLPOLYGLU_SYNT_2"/>
    <property type="match status" value="1"/>
</dbReference>
<reference evidence="8" key="1">
    <citation type="submission" date="2020-02" db="EMBL/GenBank/DDBJ databases">
        <authorList>
            <person name="Palmer J.M."/>
        </authorList>
    </citation>
    <scope>NUCLEOTIDE SEQUENCE</scope>
    <source>
        <strain evidence="8">EPUS1.4</strain>
        <tissue evidence="8">Thallus</tissue>
    </source>
</reference>
<dbReference type="InterPro" id="IPR018109">
    <property type="entry name" value="Folylpolyglutamate_synth_CS"/>
</dbReference>
<dbReference type="PANTHER" id="PTHR11136:SF0">
    <property type="entry name" value="DIHYDROFOLATE SYNTHETASE-RELATED"/>
    <property type="match status" value="1"/>
</dbReference>
<comment type="caution">
    <text evidence="8">The sequence shown here is derived from an EMBL/GenBank/DDBJ whole genome shotgun (WGS) entry which is preliminary data.</text>
</comment>
<dbReference type="InterPro" id="IPR036615">
    <property type="entry name" value="Mur_ligase_C_dom_sf"/>
</dbReference>
<evidence type="ECO:0000313" key="9">
    <source>
        <dbReference type="Proteomes" id="UP000606974"/>
    </source>
</evidence>
<dbReference type="EC" id="6.3.2.12" evidence="7"/>
<dbReference type="EMBL" id="JAACFV010000006">
    <property type="protein sequence ID" value="KAF7513384.1"/>
    <property type="molecule type" value="Genomic_DNA"/>
</dbReference>
<dbReference type="PANTHER" id="PTHR11136">
    <property type="entry name" value="FOLYLPOLYGLUTAMATE SYNTHASE-RELATED"/>
    <property type="match status" value="1"/>
</dbReference>
<evidence type="ECO:0000256" key="5">
    <source>
        <dbReference type="ARBA" id="ARBA00022840"/>
    </source>
</evidence>
<dbReference type="OrthoDB" id="5212574at2759"/>
<dbReference type="GO" id="GO:0008841">
    <property type="term" value="F:dihydrofolate synthase activity"/>
    <property type="evidence" value="ECO:0007669"/>
    <property type="project" value="UniProtKB-EC"/>
</dbReference>
<protein>
    <recommendedName>
        <fullName evidence="7">Dihydrofolate synthetase</fullName>
        <ecNumber evidence="7">6.3.2.12</ecNumber>
    </recommendedName>
</protein>
<dbReference type="InterPro" id="IPR001645">
    <property type="entry name" value="Folylpolyglutamate_synth"/>
</dbReference>
<dbReference type="FunFam" id="3.40.1190.10:FF:000010">
    <property type="entry name" value="Dihydrofolate synthetase"/>
    <property type="match status" value="1"/>
</dbReference>
<keyword evidence="2 7" id="KW-0436">Ligase</keyword>
<comment type="similarity">
    <text evidence="1 7">Belongs to the folylpolyglutamate synthase family.</text>
</comment>
<evidence type="ECO:0000256" key="3">
    <source>
        <dbReference type="ARBA" id="ARBA00022723"/>
    </source>
</evidence>
<dbReference type="Gene3D" id="3.90.190.20">
    <property type="entry name" value="Mur ligase, C-terminal domain"/>
    <property type="match status" value="1"/>
</dbReference>
<sequence>MIELGLSRIALLVKHTPLSWKAIHVAGTNGKGSITAYLSALLKEAGVVTGRFNSPHLIDRWDCISIQDQPVSKSVFSQVEDEVKGRDEKYRICASEFELLTATAFEIFNRAHVQVGVVEVGVGGRLDATNILKPQDVLVSVISKIGLDHQTLLGQTPEAIAGEKAGIMKEAVPCIVDGTNGSSVLQVLHEHAKRVKTTLSVINPETAPHTMKMLEPFVQNLDMAPHQQANLLLAIEAARAAESSLRPKKPVDRSLDAISRVTWPGRLQILSLRPLLGYDITVLLDGAHNVQAAKSLAVYVDQRIRQQSGSVTWILAASKGKDLLEFLSCILKHHDDVIATAFGPVDGMPWVEPVDTGEIVQAARRVSEEIKITATKTVEEALCGLSELHHAAPVVVTGSLYLVSDVLRLLRARK</sequence>
<keyword evidence="9" id="KW-1185">Reference proteome</keyword>
<gene>
    <name evidence="8" type="ORF">GJ744_009805</name>
</gene>
<dbReference type="GO" id="GO:0005739">
    <property type="term" value="C:mitochondrion"/>
    <property type="evidence" value="ECO:0007669"/>
    <property type="project" value="TreeGrafter"/>
</dbReference>
<dbReference type="SUPFAM" id="SSF53244">
    <property type="entry name" value="MurD-like peptide ligases, peptide-binding domain"/>
    <property type="match status" value="1"/>
</dbReference>
<keyword evidence="7" id="KW-0554">One-carbon metabolism</keyword>
<evidence type="ECO:0000256" key="6">
    <source>
        <dbReference type="ARBA" id="ARBA00022842"/>
    </source>
</evidence>
<proteinExistence type="inferred from homology"/>
<evidence type="ECO:0000256" key="1">
    <source>
        <dbReference type="ARBA" id="ARBA00008276"/>
    </source>
</evidence>
<name>A0A8H7E7K5_9EURO</name>
<keyword evidence="5 7" id="KW-0067">ATP-binding</keyword>
<dbReference type="UniPathway" id="UPA00850"/>
<dbReference type="NCBIfam" id="TIGR01499">
    <property type="entry name" value="folC"/>
    <property type="match status" value="1"/>
</dbReference>
<dbReference type="Gene3D" id="3.40.1190.10">
    <property type="entry name" value="Mur-like, catalytic domain"/>
    <property type="match status" value="1"/>
</dbReference>
<dbReference type="GO" id="GO:0005524">
    <property type="term" value="F:ATP binding"/>
    <property type="evidence" value="ECO:0007669"/>
    <property type="project" value="UniProtKB-KW"/>
</dbReference>
<dbReference type="InterPro" id="IPR036565">
    <property type="entry name" value="Mur-like_cat_sf"/>
</dbReference>
<keyword evidence="6" id="KW-0460">Magnesium</keyword>
<keyword evidence="3" id="KW-0479">Metal-binding</keyword>
<evidence type="ECO:0000256" key="2">
    <source>
        <dbReference type="ARBA" id="ARBA00022598"/>
    </source>
</evidence>
<evidence type="ECO:0000256" key="4">
    <source>
        <dbReference type="ARBA" id="ARBA00022741"/>
    </source>
</evidence>
<dbReference type="Proteomes" id="UP000606974">
    <property type="component" value="Unassembled WGS sequence"/>
</dbReference>
<dbReference type="GO" id="GO:0046872">
    <property type="term" value="F:metal ion binding"/>
    <property type="evidence" value="ECO:0007669"/>
    <property type="project" value="UniProtKB-KW"/>
</dbReference>
<dbReference type="SUPFAM" id="SSF53623">
    <property type="entry name" value="MurD-like peptide ligases, catalytic domain"/>
    <property type="match status" value="1"/>
</dbReference>
<evidence type="ECO:0000256" key="7">
    <source>
        <dbReference type="PIRNR" id="PIRNR001563"/>
    </source>
</evidence>
<dbReference type="GO" id="GO:0006730">
    <property type="term" value="P:one-carbon metabolic process"/>
    <property type="evidence" value="ECO:0007669"/>
    <property type="project" value="UniProtKB-KW"/>
</dbReference>
<keyword evidence="4 7" id="KW-0547">Nucleotide-binding</keyword>
<dbReference type="GO" id="GO:0005829">
    <property type="term" value="C:cytosol"/>
    <property type="evidence" value="ECO:0007669"/>
    <property type="project" value="TreeGrafter"/>
</dbReference>
<comment type="pathway">
    <text evidence="7">Cofactor biosynthesis; tetrahydrofolylpolyglutamate biosynthesis.</text>
</comment>
<organism evidence="8 9">
    <name type="scientific">Endocarpon pusillum</name>
    <dbReference type="NCBI Taxonomy" id="364733"/>
    <lineage>
        <taxon>Eukaryota</taxon>
        <taxon>Fungi</taxon>
        <taxon>Dikarya</taxon>
        <taxon>Ascomycota</taxon>
        <taxon>Pezizomycotina</taxon>
        <taxon>Eurotiomycetes</taxon>
        <taxon>Chaetothyriomycetidae</taxon>
        <taxon>Verrucariales</taxon>
        <taxon>Verrucariaceae</taxon>
        <taxon>Endocarpon</taxon>
    </lineage>
</organism>
<dbReference type="PIRSF" id="PIRSF001563">
    <property type="entry name" value="Folylpolyglu_synth"/>
    <property type="match status" value="1"/>
</dbReference>
<dbReference type="GO" id="GO:0004326">
    <property type="term" value="F:tetrahydrofolylpolyglutamate synthase activity"/>
    <property type="evidence" value="ECO:0007669"/>
    <property type="project" value="InterPro"/>
</dbReference>
<comment type="catalytic activity">
    <reaction evidence="7">
        <text>7,8-dihydropteroate + L-glutamate + ATP = 7,8-dihydrofolate + ADP + phosphate + H(+)</text>
        <dbReference type="Rhea" id="RHEA:23584"/>
        <dbReference type="ChEBI" id="CHEBI:15378"/>
        <dbReference type="ChEBI" id="CHEBI:17839"/>
        <dbReference type="ChEBI" id="CHEBI:29985"/>
        <dbReference type="ChEBI" id="CHEBI:30616"/>
        <dbReference type="ChEBI" id="CHEBI:43474"/>
        <dbReference type="ChEBI" id="CHEBI:57451"/>
        <dbReference type="ChEBI" id="CHEBI:456216"/>
        <dbReference type="EC" id="6.3.2.12"/>
    </reaction>
</comment>
<accession>A0A8H7E7K5</accession>
<dbReference type="AlphaFoldDB" id="A0A8H7E7K5"/>
<evidence type="ECO:0000313" key="8">
    <source>
        <dbReference type="EMBL" id="KAF7513384.1"/>
    </source>
</evidence>